<evidence type="ECO:0000313" key="3">
    <source>
        <dbReference type="Proteomes" id="UP000799423"/>
    </source>
</evidence>
<reference evidence="2" key="1">
    <citation type="submission" date="2020-01" db="EMBL/GenBank/DDBJ databases">
        <authorList>
            <consortium name="DOE Joint Genome Institute"/>
            <person name="Haridas S."/>
            <person name="Albert R."/>
            <person name="Binder M."/>
            <person name="Bloem J."/>
            <person name="Labutti K."/>
            <person name="Salamov A."/>
            <person name="Andreopoulos B."/>
            <person name="Baker S.E."/>
            <person name="Barry K."/>
            <person name="Bills G."/>
            <person name="Bluhm B.H."/>
            <person name="Cannon C."/>
            <person name="Castanera R."/>
            <person name="Culley D.E."/>
            <person name="Daum C."/>
            <person name="Ezra D."/>
            <person name="Gonzalez J.B."/>
            <person name="Henrissat B."/>
            <person name="Kuo A."/>
            <person name="Liang C."/>
            <person name="Lipzen A."/>
            <person name="Lutzoni F."/>
            <person name="Magnuson J."/>
            <person name="Mondo S."/>
            <person name="Nolan M."/>
            <person name="Ohm R."/>
            <person name="Pangilinan J."/>
            <person name="Park H.-J."/>
            <person name="Ramirez L."/>
            <person name="Alfaro M."/>
            <person name="Sun H."/>
            <person name="Tritt A."/>
            <person name="Yoshinaga Y."/>
            <person name="Zwiers L.-H."/>
            <person name="Turgeon B.G."/>
            <person name="Goodwin S.B."/>
            <person name="Spatafora J.W."/>
            <person name="Crous P.W."/>
            <person name="Grigoriev I.V."/>
        </authorList>
    </citation>
    <scope>NUCLEOTIDE SEQUENCE</scope>
    <source>
        <strain evidence="2">IPT5</strain>
    </source>
</reference>
<evidence type="ECO:0000313" key="2">
    <source>
        <dbReference type="EMBL" id="KAF2849999.1"/>
    </source>
</evidence>
<evidence type="ECO:0000256" key="1">
    <source>
        <dbReference type="SAM" id="MobiDB-lite"/>
    </source>
</evidence>
<dbReference type="Proteomes" id="UP000799423">
    <property type="component" value="Unassembled WGS sequence"/>
</dbReference>
<keyword evidence="3" id="KW-1185">Reference proteome</keyword>
<dbReference type="EMBL" id="MU006309">
    <property type="protein sequence ID" value="KAF2849999.1"/>
    <property type="molecule type" value="Genomic_DNA"/>
</dbReference>
<accession>A0A6A7B6K5</accession>
<name>A0A6A7B6K5_9PLEO</name>
<protein>
    <submittedName>
        <fullName evidence="2">Uncharacterized protein</fullName>
    </submittedName>
</protein>
<gene>
    <name evidence="2" type="ORF">T440DRAFT_479785</name>
</gene>
<sequence length="209" mass="22510">MCKIHLACLNILHVDHIVIWCHLLRGSLGSGLTAPSVHVDDGTLEDLLEGIRSIHGAGVILGSFMISRPGNVQWALSVLGAAQGLPVVGHKRLAAGVISSCTVSAMAQSPCLPDMQRTSFTYQTISVPLFNTPASKVKVAEVGEYYPLIASEPSLEIMAALLSSRAARHLKLEFDDSPTTPDTRHTAPRANQLFEAPHQDQSNNEKSRK</sequence>
<feature type="region of interest" description="Disordered" evidence="1">
    <location>
        <begin position="174"/>
        <end position="209"/>
    </location>
</feature>
<proteinExistence type="predicted"/>
<organism evidence="2 3">
    <name type="scientific">Plenodomus tracheiphilus IPT5</name>
    <dbReference type="NCBI Taxonomy" id="1408161"/>
    <lineage>
        <taxon>Eukaryota</taxon>
        <taxon>Fungi</taxon>
        <taxon>Dikarya</taxon>
        <taxon>Ascomycota</taxon>
        <taxon>Pezizomycotina</taxon>
        <taxon>Dothideomycetes</taxon>
        <taxon>Pleosporomycetidae</taxon>
        <taxon>Pleosporales</taxon>
        <taxon>Pleosporineae</taxon>
        <taxon>Leptosphaeriaceae</taxon>
        <taxon>Plenodomus</taxon>
    </lineage>
</organism>
<dbReference type="AlphaFoldDB" id="A0A6A7B6K5"/>